<gene>
    <name evidence="1" type="ORF">D3P04_13795</name>
</gene>
<reference evidence="2" key="1">
    <citation type="submission" date="2018-09" db="EMBL/GenBank/DDBJ databases">
        <title>Acidovorax cavernicola nov. sp. isolated from Gruta de las Maravillas (Aracena, Spain).</title>
        <authorList>
            <person name="Jurado V."/>
            <person name="Gutierrez-Patricio S."/>
            <person name="Gonzalez-Pimentel J.L."/>
            <person name="Miller A.Z."/>
            <person name="Laiz L."/>
            <person name="Saiz-Jimenez C."/>
        </authorList>
    </citation>
    <scope>NUCLEOTIDE SEQUENCE [LARGE SCALE GENOMIC DNA]</scope>
    <source>
        <strain evidence="2">1011MAR3C25</strain>
    </source>
</reference>
<organism evidence="1 2">
    <name type="scientific">Paracoccus onubensis</name>
    <dbReference type="NCBI Taxonomy" id="1675788"/>
    <lineage>
        <taxon>Bacteria</taxon>
        <taxon>Pseudomonadati</taxon>
        <taxon>Pseudomonadota</taxon>
        <taxon>Alphaproteobacteria</taxon>
        <taxon>Rhodobacterales</taxon>
        <taxon>Paracoccaceae</taxon>
        <taxon>Paracoccus</taxon>
    </lineage>
</organism>
<keyword evidence="2" id="KW-1185">Reference proteome</keyword>
<name>A0A418SSY2_9RHOB</name>
<evidence type="ECO:0000313" key="2">
    <source>
        <dbReference type="Proteomes" id="UP000284202"/>
    </source>
</evidence>
<comment type="caution">
    <text evidence="1">The sequence shown here is derived from an EMBL/GenBank/DDBJ whole genome shotgun (WGS) entry which is preliminary data.</text>
</comment>
<accession>A0A418SSY2</accession>
<dbReference type="EMBL" id="QZCG01000009">
    <property type="protein sequence ID" value="RJE84080.1"/>
    <property type="molecule type" value="Genomic_DNA"/>
</dbReference>
<protein>
    <submittedName>
        <fullName evidence="1">Uncharacterized protein</fullName>
    </submittedName>
</protein>
<evidence type="ECO:0000313" key="1">
    <source>
        <dbReference type="EMBL" id="RJE84080.1"/>
    </source>
</evidence>
<proteinExistence type="predicted"/>
<dbReference type="AlphaFoldDB" id="A0A418SSY2"/>
<dbReference type="Proteomes" id="UP000284202">
    <property type="component" value="Unassembled WGS sequence"/>
</dbReference>
<sequence>MPMLARAAIKTRKSRVLVPIFPRSAPDSIYAASLTERHSAFGGNRQMPAVQAKLADTIVPS</sequence>